<organism evidence="4 5">
    <name type="scientific">Spongiibacter thalassae</name>
    <dbReference type="NCBI Taxonomy" id="2721624"/>
    <lineage>
        <taxon>Bacteria</taxon>
        <taxon>Pseudomonadati</taxon>
        <taxon>Pseudomonadota</taxon>
        <taxon>Gammaproteobacteria</taxon>
        <taxon>Cellvibrionales</taxon>
        <taxon>Spongiibacteraceae</taxon>
        <taxon>Spongiibacter</taxon>
    </lineage>
</organism>
<feature type="domain" description="M23ase beta-sheet core" evidence="3">
    <location>
        <begin position="281"/>
        <end position="374"/>
    </location>
</feature>
<dbReference type="Pfam" id="PF01551">
    <property type="entry name" value="Peptidase_M23"/>
    <property type="match status" value="1"/>
</dbReference>
<dbReference type="PANTHER" id="PTHR21666">
    <property type="entry name" value="PEPTIDASE-RELATED"/>
    <property type="match status" value="1"/>
</dbReference>
<evidence type="ECO:0000313" key="4">
    <source>
        <dbReference type="EMBL" id="NKI19212.1"/>
    </source>
</evidence>
<dbReference type="RefSeq" id="WP_168451737.1">
    <property type="nucleotide sequence ID" value="NZ_JAAWWK010000007.1"/>
</dbReference>
<dbReference type="SUPFAM" id="SSF51261">
    <property type="entry name" value="Duplicated hybrid motif"/>
    <property type="match status" value="1"/>
</dbReference>
<evidence type="ECO:0000313" key="5">
    <source>
        <dbReference type="Proteomes" id="UP000765845"/>
    </source>
</evidence>
<dbReference type="InterPro" id="IPR016047">
    <property type="entry name" value="M23ase_b-sheet_dom"/>
</dbReference>
<dbReference type="InterPro" id="IPR011055">
    <property type="entry name" value="Dup_hybrid_motif"/>
</dbReference>
<feature type="coiled-coil region" evidence="1">
    <location>
        <begin position="25"/>
        <end position="101"/>
    </location>
</feature>
<dbReference type="Gene3D" id="6.10.250.3150">
    <property type="match status" value="1"/>
</dbReference>
<evidence type="ECO:0000256" key="2">
    <source>
        <dbReference type="SAM" id="SignalP"/>
    </source>
</evidence>
<dbReference type="PANTHER" id="PTHR21666:SF270">
    <property type="entry name" value="MUREIN HYDROLASE ACTIVATOR ENVC"/>
    <property type="match status" value="1"/>
</dbReference>
<keyword evidence="2" id="KW-0732">Signal</keyword>
<feature type="chain" id="PRO_5045814324" evidence="2">
    <location>
        <begin position="23"/>
        <end position="380"/>
    </location>
</feature>
<feature type="signal peptide" evidence="2">
    <location>
        <begin position="1"/>
        <end position="22"/>
    </location>
</feature>
<protein>
    <submittedName>
        <fullName evidence="4">Peptidoglycan DD-metalloendopeptidase family protein</fullName>
    </submittedName>
</protein>
<proteinExistence type="predicted"/>
<evidence type="ECO:0000256" key="1">
    <source>
        <dbReference type="SAM" id="Coils"/>
    </source>
</evidence>
<dbReference type="CDD" id="cd12797">
    <property type="entry name" value="M23_peptidase"/>
    <property type="match status" value="1"/>
</dbReference>
<name>A0ABX1GLJ4_9GAMM</name>
<dbReference type="Proteomes" id="UP000765845">
    <property type="component" value="Unassembled WGS sequence"/>
</dbReference>
<accession>A0ABX1GLJ4</accession>
<comment type="caution">
    <text evidence="4">The sequence shown here is derived from an EMBL/GenBank/DDBJ whole genome shotgun (WGS) entry which is preliminary data.</text>
</comment>
<gene>
    <name evidence="4" type="ORF">HCU74_17535</name>
</gene>
<evidence type="ECO:0000259" key="3">
    <source>
        <dbReference type="Pfam" id="PF01551"/>
    </source>
</evidence>
<dbReference type="EMBL" id="JAAWWK010000007">
    <property type="protein sequence ID" value="NKI19212.1"/>
    <property type="molecule type" value="Genomic_DNA"/>
</dbReference>
<dbReference type="Gene3D" id="2.70.70.10">
    <property type="entry name" value="Glucose Permease (Domain IIA)"/>
    <property type="match status" value="1"/>
</dbReference>
<sequence length="380" mass="43292">MPHLRHTLIALLCTALSAVAYATDGDTARRQLQSLDRQIKQLKSSIGETRSQRSRAAKELQEVEQEIGKIAAKLHKTRVERDRRQQKLNSLEKRQSELRQQQSVQRGLIAEQIRQSYTLGRERQLKMLLNQEDPQSLTRLVSYYDYFNKARSEQLRRYQATLTEISTLIPEITAETEALSAVQRQLTSQHEQLSVQKQRRAVTLGKLDNELSSQQTELIKFDTERKDLESILAAVEREITNIAIPDSYRPFTQMRGQMPWPVAGKPLNSFGARRAGSNLRWQGVQIAGKEGDTIRSIHNGRVVYADWLRGAGLLIIVDHGNDYLSLYAHNQSLLRQEGDWVQGGEAIATLGNSGGQRQAGLYFEIRHKGRPTNPSQWCKK</sequence>
<reference evidence="4 5" key="1">
    <citation type="submission" date="2020-04" db="EMBL/GenBank/DDBJ databases">
        <authorList>
            <person name="Yoon J."/>
        </authorList>
    </citation>
    <scope>NUCLEOTIDE SEQUENCE [LARGE SCALE GENOMIC DNA]</scope>
    <source>
        <strain evidence="4 5">KMU-166</strain>
    </source>
</reference>
<keyword evidence="5" id="KW-1185">Reference proteome</keyword>
<keyword evidence="1" id="KW-0175">Coiled coil</keyword>
<dbReference type="InterPro" id="IPR050570">
    <property type="entry name" value="Cell_wall_metabolism_enzyme"/>
</dbReference>